<reference evidence="1 2" key="1">
    <citation type="submission" date="2015-04" db="EMBL/GenBank/DDBJ databases">
        <title>Lasius niger genome sequencing.</title>
        <authorList>
            <person name="Konorov E.A."/>
            <person name="Nikitin M.A."/>
            <person name="Kirill M.V."/>
            <person name="Chang P."/>
        </authorList>
    </citation>
    <scope>NUCLEOTIDE SEQUENCE [LARGE SCALE GENOMIC DNA]</scope>
    <source>
        <tissue evidence="1">Whole</tissue>
    </source>
</reference>
<dbReference type="EMBL" id="LBMM01032247">
    <property type="protein sequence ID" value="KMQ81737.1"/>
    <property type="molecule type" value="Genomic_DNA"/>
</dbReference>
<dbReference type="AlphaFoldDB" id="A0A0J7JU93"/>
<name>A0A0J7JU93_LASNI</name>
<evidence type="ECO:0000313" key="1">
    <source>
        <dbReference type="EMBL" id="KMQ81737.1"/>
    </source>
</evidence>
<dbReference type="PaxDb" id="67767-A0A0J7JU93"/>
<evidence type="ECO:0000313" key="2">
    <source>
        <dbReference type="Proteomes" id="UP000036403"/>
    </source>
</evidence>
<gene>
    <name evidence="1" type="ORF">RF55_25394</name>
</gene>
<dbReference type="Proteomes" id="UP000036403">
    <property type="component" value="Unassembled WGS sequence"/>
</dbReference>
<proteinExistence type="predicted"/>
<comment type="caution">
    <text evidence="1">The sequence shown here is derived from an EMBL/GenBank/DDBJ whole genome shotgun (WGS) entry which is preliminary data.</text>
</comment>
<keyword evidence="1" id="KW-0449">Lipoprotein</keyword>
<organism evidence="1 2">
    <name type="scientific">Lasius niger</name>
    <name type="common">Black garden ant</name>
    <dbReference type="NCBI Taxonomy" id="67767"/>
    <lineage>
        <taxon>Eukaryota</taxon>
        <taxon>Metazoa</taxon>
        <taxon>Ecdysozoa</taxon>
        <taxon>Arthropoda</taxon>
        <taxon>Hexapoda</taxon>
        <taxon>Insecta</taxon>
        <taxon>Pterygota</taxon>
        <taxon>Neoptera</taxon>
        <taxon>Endopterygota</taxon>
        <taxon>Hymenoptera</taxon>
        <taxon>Apocrita</taxon>
        <taxon>Aculeata</taxon>
        <taxon>Formicoidea</taxon>
        <taxon>Formicidae</taxon>
        <taxon>Formicinae</taxon>
        <taxon>Lasius</taxon>
        <taxon>Lasius</taxon>
    </lineage>
</organism>
<keyword evidence="2" id="KW-1185">Reference proteome</keyword>
<protein>
    <submittedName>
        <fullName evidence="1">Apolipoprotein a1 a4 e</fullName>
    </submittedName>
</protein>
<sequence length="106" mass="12140">MQYPSDEEMVQKSARVASLKQYLASRGWYVSKQRDCLWCYYRRPVYGGAFEEVEGTFEGTLEEIDAPLETLEEVESKVKSILEEVEATLDVEATLNTCMSKVETLI</sequence>
<accession>A0A0J7JU93</accession>